<feature type="signal peptide" evidence="3">
    <location>
        <begin position="1"/>
        <end position="24"/>
    </location>
</feature>
<evidence type="ECO:0000256" key="1">
    <source>
        <dbReference type="SAM" id="Coils"/>
    </source>
</evidence>
<accession>A0A419S9K1</accession>
<evidence type="ECO:0000313" key="5">
    <source>
        <dbReference type="Proteomes" id="UP000283433"/>
    </source>
</evidence>
<keyword evidence="2" id="KW-0472">Membrane</keyword>
<evidence type="ECO:0000256" key="3">
    <source>
        <dbReference type="SAM" id="SignalP"/>
    </source>
</evidence>
<feature type="coiled-coil region" evidence="1">
    <location>
        <begin position="157"/>
        <end position="188"/>
    </location>
</feature>
<proteinExistence type="predicted"/>
<dbReference type="RefSeq" id="WP_120180849.1">
    <property type="nucleotide sequence ID" value="NZ_MBTA01000004.1"/>
</dbReference>
<organism evidence="4 5">
    <name type="scientific">Pelobium manganitolerans</name>
    <dbReference type="NCBI Taxonomy" id="1842495"/>
    <lineage>
        <taxon>Bacteria</taxon>
        <taxon>Pseudomonadati</taxon>
        <taxon>Bacteroidota</taxon>
        <taxon>Sphingobacteriia</taxon>
        <taxon>Sphingobacteriales</taxon>
        <taxon>Sphingobacteriaceae</taxon>
        <taxon>Pelobium</taxon>
    </lineage>
</organism>
<dbReference type="OrthoDB" id="981213at2"/>
<keyword evidence="2" id="KW-1133">Transmembrane helix</keyword>
<evidence type="ECO:0000313" key="4">
    <source>
        <dbReference type="EMBL" id="RKD18670.1"/>
    </source>
</evidence>
<comment type="caution">
    <text evidence="4">The sequence shown here is derived from an EMBL/GenBank/DDBJ whole genome shotgun (WGS) entry which is preliminary data.</text>
</comment>
<sequence length="195" mass="22740">MNKDHLKTAFLLSAFLFFGFYVQAQSINDQFKQVVEGSNNYQEYKVIKQSHINSLWKNTVDTLQRKEAKYAQIATTLNEREQALKKQHSQLAEKEKSLQASINSANEITFLGLFSIEKGNYRMLMWGFIIALAVIATVLYFTAFAARKEARYRIKLFEDLQDEFKTYKTKANDNEKKLARALQDERNKLAEYNLL</sequence>
<protein>
    <recommendedName>
        <fullName evidence="6">tRNA (Guanine-N1)-methyltransferase</fullName>
    </recommendedName>
</protein>
<feature type="transmembrane region" description="Helical" evidence="2">
    <location>
        <begin position="123"/>
        <end position="146"/>
    </location>
</feature>
<keyword evidence="5" id="KW-1185">Reference proteome</keyword>
<dbReference type="AlphaFoldDB" id="A0A419S9K1"/>
<keyword evidence="1" id="KW-0175">Coiled coil</keyword>
<name>A0A419S9K1_9SPHI</name>
<feature type="chain" id="PRO_5019100053" description="tRNA (Guanine-N1)-methyltransferase" evidence="3">
    <location>
        <begin position="25"/>
        <end position="195"/>
    </location>
</feature>
<keyword evidence="2" id="KW-0812">Transmembrane</keyword>
<evidence type="ECO:0000256" key="2">
    <source>
        <dbReference type="SAM" id="Phobius"/>
    </source>
</evidence>
<keyword evidence="3" id="KW-0732">Signal</keyword>
<gene>
    <name evidence="4" type="ORF">BCY91_15155</name>
</gene>
<dbReference type="Proteomes" id="UP000283433">
    <property type="component" value="Unassembled WGS sequence"/>
</dbReference>
<evidence type="ECO:0008006" key="6">
    <source>
        <dbReference type="Google" id="ProtNLM"/>
    </source>
</evidence>
<reference evidence="4 5" key="1">
    <citation type="submission" date="2016-07" db="EMBL/GenBank/DDBJ databases">
        <title>Genome of Pelobium manganitolerans.</title>
        <authorList>
            <person name="Wu S."/>
            <person name="Wang G."/>
        </authorList>
    </citation>
    <scope>NUCLEOTIDE SEQUENCE [LARGE SCALE GENOMIC DNA]</scope>
    <source>
        <strain evidence="4 5">YS-25</strain>
    </source>
</reference>
<dbReference type="EMBL" id="MBTA01000004">
    <property type="protein sequence ID" value="RKD18670.1"/>
    <property type="molecule type" value="Genomic_DNA"/>
</dbReference>